<reference evidence="17" key="1">
    <citation type="submission" date="2016-10" db="EMBL/GenBank/DDBJ databases">
        <title>CRISPR-Cas defence system in Roseofilum reptotaenium: evidence of a bacteriophage-cyanobacterium arms race in the coral black band disease.</title>
        <authorList>
            <person name="Buerger P."/>
            <person name="Wood-Charlson E.M."/>
            <person name="Weynberg K.D."/>
            <person name="Willis B."/>
            <person name="Van Oppen M.J."/>
        </authorList>
    </citation>
    <scope>NUCLEOTIDE SEQUENCE [LARGE SCALE GENOMIC DNA]</scope>
    <source>
        <strain evidence="17">AO1-A</strain>
    </source>
</reference>
<keyword evidence="6" id="KW-0645">Protease</keyword>
<dbReference type="Proteomes" id="UP000183940">
    <property type="component" value="Unassembled WGS sequence"/>
</dbReference>
<protein>
    <submittedName>
        <fullName evidence="17">Penicillin-binding protein 2</fullName>
    </submittedName>
</protein>
<dbReference type="EMBL" id="MLAW01000018">
    <property type="protein sequence ID" value="OJJ25307.1"/>
    <property type="molecule type" value="Genomic_DNA"/>
</dbReference>
<dbReference type="InterPro" id="IPR017790">
    <property type="entry name" value="Penicillin-binding_protein_2"/>
</dbReference>
<dbReference type="GO" id="GO:0009252">
    <property type="term" value="P:peptidoglycan biosynthetic process"/>
    <property type="evidence" value="ECO:0007669"/>
    <property type="project" value="UniProtKB-KW"/>
</dbReference>
<dbReference type="PANTHER" id="PTHR30627">
    <property type="entry name" value="PEPTIDOGLYCAN D,D-TRANSPEPTIDASE"/>
    <property type="match status" value="1"/>
</dbReference>
<keyword evidence="7 14" id="KW-0812">Transmembrane</keyword>
<dbReference type="GO" id="GO:0006508">
    <property type="term" value="P:proteolysis"/>
    <property type="evidence" value="ECO:0007669"/>
    <property type="project" value="UniProtKB-KW"/>
</dbReference>
<dbReference type="Gene3D" id="3.40.710.10">
    <property type="entry name" value="DD-peptidase/beta-lactamase superfamily"/>
    <property type="match status" value="1"/>
</dbReference>
<dbReference type="InterPro" id="IPR005311">
    <property type="entry name" value="PBP_dimer"/>
</dbReference>
<dbReference type="GO" id="GO:0071972">
    <property type="term" value="F:peptidoglycan L,D-transpeptidase activity"/>
    <property type="evidence" value="ECO:0007669"/>
    <property type="project" value="TreeGrafter"/>
</dbReference>
<comment type="similarity">
    <text evidence="3">Belongs to the transpeptidase family.</text>
</comment>
<accession>A0A1L9QRU8</accession>
<sequence length="585" mass="63762">MTSISSWFAESTPAKISRKRLPQTLVIVLIFTSMFTAYTWKLAELQIIRGKENRERADSNRIRQMPVPSDRGNIFDRQGKIVVSNRLSRSVYLWPKERSPEEWEIQAQQLATVLNISPKEIIDQLAADHYQSRLPIRIYRNLSLEEFTALSEFNLVGVEIRSESNRLYPHGTLASHVIGYVGEATHEELDANPDYPMGMIVGQMGVERLANEQLKGQWGGRLVEVNAKGEELRELGLYESRSGDSVQLTLDLDLQKAAEQALRNRRGGVVALDVKTGGVLAMASGPTFDPQIFTRRVTPEDWEELQGEDQPFLNRALQGYPPGSTFKIVTAAAGMESGKFSPYSMLMTSAYITVGGIQFHEHSGGYGVIGFRDALAYSSNTFFYKVGMEAGVKAIAEWAEKMGIGKTTDLSLLGLEGGRNGSVPTPEQKQDLYGEPWYPGDTVSMSIGQGLVLASPLELAVMIGSIANGGMRVKPHLLASQTNTQTMQPEPTGLSPDTIAAIREGLVAVVQKGTGRGMNDGSIPLTAGKTGTSEVLGQQSHAVYVGYGPVSDPQVAIAVVVENGGYGGKTALPVAQAIFQAYFRQ</sequence>
<dbReference type="Pfam" id="PF00905">
    <property type="entry name" value="Transpeptidase"/>
    <property type="match status" value="1"/>
</dbReference>
<dbReference type="InterPro" id="IPR036138">
    <property type="entry name" value="PBP_dimer_sf"/>
</dbReference>
<dbReference type="Pfam" id="PF03717">
    <property type="entry name" value="PBP_dimer"/>
    <property type="match status" value="1"/>
</dbReference>
<dbReference type="SUPFAM" id="SSF56601">
    <property type="entry name" value="beta-lactamase/transpeptidase-like"/>
    <property type="match status" value="1"/>
</dbReference>
<evidence type="ECO:0000256" key="3">
    <source>
        <dbReference type="ARBA" id="ARBA00007171"/>
    </source>
</evidence>
<evidence type="ECO:0000256" key="1">
    <source>
        <dbReference type="ARBA" id="ARBA00004167"/>
    </source>
</evidence>
<keyword evidence="11 14" id="KW-1133">Transmembrane helix</keyword>
<dbReference type="GO" id="GO:0009002">
    <property type="term" value="F:serine-type D-Ala-D-Ala carboxypeptidase activity"/>
    <property type="evidence" value="ECO:0007669"/>
    <property type="project" value="InterPro"/>
</dbReference>
<evidence type="ECO:0000256" key="10">
    <source>
        <dbReference type="ARBA" id="ARBA00022984"/>
    </source>
</evidence>
<evidence type="ECO:0000256" key="4">
    <source>
        <dbReference type="ARBA" id="ARBA00022475"/>
    </source>
</evidence>
<keyword evidence="8" id="KW-0378">Hydrolase</keyword>
<keyword evidence="12 14" id="KW-0472">Membrane</keyword>
<dbReference type="SUPFAM" id="SSF56519">
    <property type="entry name" value="Penicillin binding protein dimerisation domain"/>
    <property type="match status" value="1"/>
</dbReference>
<evidence type="ECO:0000259" key="16">
    <source>
        <dbReference type="Pfam" id="PF03717"/>
    </source>
</evidence>
<evidence type="ECO:0000256" key="6">
    <source>
        <dbReference type="ARBA" id="ARBA00022670"/>
    </source>
</evidence>
<comment type="caution">
    <text evidence="17">The sequence shown here is derived from an EMBL/GenBank/DDBJ whole genome shotgun (WGS) entry which is preliminary data.</text>
</comment>
<dbReference type="NCBIfam" id="TIGR03423">
    <property type="entry name" value="pbp2_mrdA"/>
    <property type="match status" value="1"/>
</dbReference>
<comment type="subcellular location">
    <subcellularLocation>
        <location evidence="2">Cell membrane</location>
    </subcellularLocation>
    <subcellularLocation>
        <location evidence="1">Membrane</location>
        <topology evidence="1">Single-pass membrane protein</topology>
    </subcellularLocation>
</comment>
<feature type="domain" description="Penicillin-binding protein dimerisation" evidence="16">
    <location>
        <begin position="67"/>
        <end position="234"/>
    </location>
</feature>
<keyword evidence="13" id="KW-0961">Cell wall biogenesis/degradation</keyword>
<dbReference type="GO" id="GO:0008658">
    <property type="term" value="F:penicillin binding"/>
    <property type="evidence" value="ECO:0007669"/>
    <property type="project" value="InterPro"/>
</dbReference>
<dbReference type="Gene3D" id="3.90.1310.10">
    <property type="entry name" value="Penicillin-binding protein 2a (Domain 2)"/>
    <property type="match status" value="1"/>
</dbReference>
<dbReference type="GO" id="GO:0071555">
    <property type="term" value="P:cell wall organization"/>
    <property type="evidence" value="ECO:0007669"/>
    <property type="project" value="UniProtKB-KW"/>
</dbReference>
<dbReference type="InterPro" id="IPR012338">
    <property type="entry name" value="Beta-lactam/transpept-like"/>
</dbReference>
<evidence type="ECO:0000256" key="5">
    <source>
        <dbReference type="ARBA" id="ARBA00022519"/>
    </source>
</evidence>
<proteinExistence type="inferred from homology"/>
<organism evidence="17 18">
    <name type="scientific">Roseofilum reptotaenium AO1-A</name>
    <dbReference type="NCBI Taxonomy" id="1925591"/>
    <lineage>
        <taxon>Bacteria</taxon>
        <taxon>Bacillati</taxon>
        <taxon>Cyanobacteriota</taxon>
        <taxon>Cyanophyceae</taxon>
        <taxon>Desertifilales</taxon>
        <taxon>Desertifilaceae</taxon>
        <taxon>Roseofilum</taxon>
    </lineage>
</organism>
<evidence type="ECO:0000256" key="14">
    <source>
        <dbReference type="SAM" id="Phobius"/>
    </source>
</evidence>
<keyword evidence="18" id="KW-1185">Reference proteome</keyword>
<dbReference type="STRING" id="1925591.BI308_11805"/>
<evidence type="ECO:0000313" key="18">
    <source>
        <dbReference type="Proteomes" id="UP000183940"/>
    </source>
</evidence>
<dbReference type="GO" id="GO:0005886">
    <property type="term" value="C:plasma membrane"/>
    <property type="evidence" value="ECO:0007669"/>
    <property type="project" value="UniProtKB-SubCell"/>
</dbReference>
<evidence type="ECO:0000313" key="17">
    <source>
        <dbReference type="EMBL" id="OJJ25307.1"/>
    </source>
</evidence>
<evidence type="ECO:0000256" key="13">
    <source>
        <dbReference type="ARBA" id="ARBA00023316"/>
    </source>
</evidence>
<evidence type="ECO:0000259" key="15">
    <source>
        <dbReference type="Pfam" id="PF00905"/>
    </source>
</evidence>
<dbReference type="AlphaFoldDB" id="A0A1L9QRU8"/>
<dbReference type="InterPro" id="IPR001460">
    <property type="entry name" value="PCN-bd_Tpept"/>
</dbReference>
<dbReference type="GO" id="GO:0008360">
    <property type="term" value="P:regulation of cell shape"/>
    <property type="evidence" value="ECO:0007669"/>
    <property type="project" value="UniProtKB-KW"/>
</dbReference>
<evidence type="ECO:0000256" key="11">
    <source>
        <dbReference type="ARBA" id="ARBA00022989"/>
    </source>
</evidence>
<gene>
    <name evidence="17" type="ORF">BI308_11805</name>
</gene>
<dbReference type="Gene3D" id="3.30.1390.30">
    <property type="entry name" value="Penicillin-binding protein 2a, domain 3"/>
    <property type="match status" value="1"/>
</dbReference>
<dbReference type="InterPro" id="IPR050515">
    <property type="entry name" value="Beta-lactam/transpept"/>
</dbReference>
<feature type="domain" description="Penicillin-binding protein transpeptidase" evidence="15">
    <location>
        <begin position="267"/>
        <end position="579"/>
    </location>
</feature>
<keyword evidence="9" id="KW-0133">Cell shape</keyword>
<dbReference type="PANTHER" id="PTHR30627:SF2">
    <property type="entry name" value="PEPTIDOGLYCAN D,D-TRANSPEPTIDASE MRDA"/>
    <property type="match status" value="1"/>
</dbReference>
<evidence type="ECO:0000256" key="9">
    <source>
        <dbReference type="ARBA" id="ARBA00022960"/>
    </source>
</evidence>
<feature type="transmembrane region" description="Helical" evidence="14">
    <location>
        <begin position="21"/>
        <end position="40"/>
    </location>
</feature>
<evidence type="ECO:0000256" key="12">
    <source>
        <dbReference type="ARBA" id="ARBA00023136"/>
    </source>
</evidence>
<evidence type="ECO:0000256" key="2">
    <source>
        <dbReference type="ARBA" id="ARBA00004236"/>
    </source>
</evidence>
<evidence type="ECO:0000256" key="7">
    <source>
        <dbReference type="ARBA" id="ARBA00022692"/>
    </source>
</evidence>
<keyword evidence="5" id="KW-0997">Cell inner membrane</keyword>
<evidence type="ECO:0000256" key="8">
    <source>
        <dbReference type="ARBA" id="ARBA00022801"/>
    </source>
</evidence>
<keyword evidence="4" id="KW-1003">Cell membrane</keyword>
<name>A0A1L9QRU8_9CYAN</name>
<keyword evidence="10" id="KW-0573">Peptidoglycan synthesis</keyword>